<dbReference type="GO" id="GO:0005886">
    <property type="term" value="C:plasma membrane"/>
    <property type="evidence" value="ECO:0007669"/>
    <property type="project" value="UniProtKB-SubCell"/>
</dbReference>
<keyword evidence="6 9" id="KW-0812">Transmembrane</keyword>
<evidence type="ECO:0000256" key="4">
    <source>
        <dbReference type="ARBA" id="ARBA00022475"/>
    </source>
</evidence>
<comment type="subcellular location">
    <subcellularLocation>
        <location evidence="1 9">Cell membrane</location>
        <topology evidence="1 9">Multi-pass membrane protein</topology>
    </subcellularLocation>
</comment>
<feature type="transmembrane region" description="Helical" evidence="9">
    <location>
        <begin position="26"/>
        <end position="48"/>
    </location>
</feature>
<dbReference type="GO" id="GO:0042956">
    <property type="term" value="P:maltodextrin transmembrane transport"/>
    <property type="evidence" value="ECO:0007669"/>
    <property type="project" value="TreeGrafter"/>
</dbReference>
<evidence type="ECO:0000313" key="12">
    <source>
        <dbReference type="Proteomes" id="UP001164718"/>
    </source>
</evidence>
<evidence type="ECO:0000256" key="5">
    <source>
        <dbReference type="ARBA" id="ARBA00022597"/>
    </source>
</evidence>
<name>A0A9E8LVN2_9BACI</name>
<sequence length="297" mass="33705">MNGETSLQSIPKAKNATLSRKNRKIILSYIVLSFLSLPVFFMYLWLFFSSVSTEMIGGIIPTSFTFENWRFLWENVEIGSRQLPSIWQATWNTFLLAGGLTIIEVVISVMAGYALSRMEFPGRTFLLRSVILLHAFPSVALLIAVFYVLDTLGLIDTLWGVMLVKAALQIPMSTYIIKGFFDDVAWDVEWSALIDGCNRIKAWYQVVIPLVKPGIAAISIFSFLAGWSEFLLLYTFIFDDQNITLATYLQKIIGDFQMVDYGLLTAAGLFYMLPVIFFFIFTQKSLMQMNMGGNKRV</sequence>
<comment type="similarity">
    <text evidence="2">Belongs to the binding-protein-dependent transport system permease family. MalFG subfamily.</text>
</comment>
<keyword evidence="7 9" id="KW-1133">Transmembrane helix</keyword>
<proteinExistence type="inferred from homology"/>
<accession>A0A9E8LVN2</accession>
<reference evidence="11" key="1">
    <citation type="submission" date="2022-09" db="EMBL/GenBank/DDBJ databases">
        <title>Complete Genomes of Fervidibacillus albus and Fervidibacillus halotolerans isolated from tidal flat sediments.</title>
        <authorList>
            <person name="Kwon K.K."/>
            <person name="Yang S.-H."/>
            <person name="Park M.J."/>
            <person name="Oh H.-M."/>
        </authorList>
    </citation>
    <scope>NUCLEOTIDE SEQUENCE</scope>
    <source>
        <strain evidence="11">MEBiC13591</strain>
    </source>
</reference>
<dbReference type="RefSeq" id="WP_275418331.1">
    <property type="nucleotide sequence ID" value="NZ_CP106878.1"/>
</dbReference>
<feature type="transmembrane region" description="Helical" evidence="9">
    <location>
        <begin position="125"/>
        <end position="149"/>
    </location>
</feature>
<evidence type="ECO:0000259" key="10">
    <source>
        <dbReference type="PROSITE" id="PS50928"/>
    </source>
</evidence>
<feature type="transmembrane region" description="Helical" evidence="9">
    <location>
        <begin position="94"/>
        <end position="113"/>
    </location>
</feature>
<dbReference type="SUPFAM" id="SSF161098">
    <property type="entry name" value="MetI-like"/>
    <property type="match status" value="1"/>
</dbReference>
<evidence type="ECO:0000256" key="3">
    <source>
        <dbReference type="ARBA" id="ARBA00022448"/>
    </source>
</evidence>
<evidence type="ECO:0000256" key="6">
    <source>
        <dbReference type="ARBA" id="ARBA00022692"/>
    </source>
</evidence>
<dbReference type="Pfam" id="PF00528">
    <property type="entry name" value="BPD_transp_1"/>
    <property type="match status" value="1"/>
</dbReference>
<protein>
    <submittedName>
        <fullName evidence="11">Carbohydrate ABC transporter permease</fullName>
    </submittedName>
</protein>
<keyword evidence="3 9" id="KW-0813">Transport</keyword>
<keyword evidence="5" id="KW-0762">Sugar transport</keyword>
<dbReference type="InterPro" id="IPR000515">
    <property type="entry name" value="MetI-like"/>
</dbReference>
<evidence type="ECO:0000256" key="1">
    <source>
        <dbReference type="ARBA" id="ARBA00004651"/>
    </source>
</evidence>
<feature type="transmembrane region" description="Helical" evidence="9">
    <location>
        <begin position="258"/>
        <end position="281"/>
    </location>
</feature>
<evidence type="ECO:0000256" key="8">
    <source>
        <dbReference type="ARBA" id="ARBA00023136"/>
    </source>
</evidence>
<gene>
    <name evidence="11" type="ORF">OE104_04240</name>
</gene>
<evidence type="ECO:0000256" key="2">
    <source>
        <dbReference type="ARBA" id="ARBA00009047"/>
    </source>
</evidence>
<organism evidence="11 12">
    <name type="scientific">Fervidibacillus albus</name>
    <dbReference type="NCBI Taxonomy" id="2980026"/>
    <lineage>
        <taxon>Bacteria</taxon>
        <taxon>Bacillati</taxon>
        <taxon>Bacillota</taxon>
        <taxon>Bacilli</taxon>
        <taxon>Bacillales</taxon>
        <taxon>Bacillaceae</taxon>
        <taxon>Fervidibacillus</taxon>
    </lineage>
</organism>
<dbReference type="Proteomes" id="UP001164718">
    <property type="component" value="Chromosome"/>
</dbReference>
<evidence type="ECO:0000256" key="7">
    <source>
        <dbReference type="ARBA" id="ARBA00022989"/>
    </source>
</evidence>
<dbReference type="InterPro" id="IPR050901">
    <property type="entry name" value="BP-dep_ABC_trans_perm"/>
</dbReference>
<dbReference type="InterPro" id="IPR035906">
    <property type="entry name" value="MetI-like_sf"/>
</dbReference>
<feature type="domain" description="ABC transmembrane type-1" evidence="10">
    <location>
        <begin position="90"/>
        <end position="282"/>
    </location>
</feature>
<dbReference type="PANTHER" id="PTHR32243">
    <property type="entry name" value="MALTOSE TRANSPORT SYSTEM PERMEASE-RELATED"/>
    <property type="match status" value="1"/>
</dbReference>
<dbReference type="AlphaFoldDB" id="A0A9E8LVN2"/>
<keyword evidence="4" id="KW-1003">Cell membrane</keyword>
<dbReference type="KEGG" id="faf:OE104_04240"/>
<dbReference type="PROSITE" id="PS50928">
    <property type="entry name" value="ABC_TM1"/>
    <property type="match status" value="1"/>
</dbReference>
<evidence type="ECO:0000313" key="11">
    <source>
        <dbReference type="EMBL" id="WAA10540.1"/>
    </source>
</evidence>
<dbReference type="CDD" id="cd06261">
    <property type="entry name" value="TM_PBP2"/>
    <property type="match status" value="1"/>
</dbReference>
<keyword evidence="12" id="KW-1185">Reference proteome</keyword>
<keyword evidence="8 9" id="KW-0472">Membrane</keyword>
<dbReference type="GO" id="GO:0015423">
    <property type="term" value="F:ABC-type maltose transporter activity"/>
    <property type="evidence" value="ECO:0007669"/>
    <property type="project" value="TreeGrafter"/>
</dbReference>
<dbReference type="PANTHER" id="PTHR32243:SF50">
    <property type="entry name" value="MALTOSE_MALTODEXTRIN TRANSPORT SYSTEM PERMEASE PROTEIN MALG"/>
    <property type="match status" value="1"/>
</dbReference>
<dbReference type="Gene3D" id="1.10.3720.10">
    <property type="entry name" value="MetI-like"/>
    <property type="match status" value="1"/>
</dbReference>
<evidence type="ECO:0000256" key="9">
    <source>
        <dbReference type="RuleBase" id="RU363032"/>
    </source>
</evidence>
<dbReference type="EMBL" id="CP106878">
    <property type="protein sequence ID" value="WAA10540.1"/>
    <property type="molecule type" value="Genomic_DNA"/>
</dbReference>